<comment type="caution">
    <text evidence="8">The sequence shown here is derived from an EMBL/GenBank/DDBJ whole genome shotgun (WGS) entry which is preliminary data.</text>
</comment>
<feature type="domain" description="Large ribosomal subunit protein bL25 L25" evidence="6">
    <location>
        <begin position="9"/>
        <end position="90"/>
    </location>
</feature>
<dbReference type="Pfam" id="PF14693">
    <property type="entry name" value="Ribosomal_TL5_C"/>
    <property type="match status" value="1"/>
</dbReference>
<keyword evidence="4 5" id="KW-0687">Ribonucleoprotein</keyword>
<dbReference type="SUPFAM" id="SSF50715">
    <property type="entry name" value="Ribosomal protein L25-like"/>
    <property type="match status" value="1"/>
</dbReference>
<dbReference type="RefSeq" id="WP_109744667.1">
    <property type="nucleotide sequence ID" value="NZ_QGGO01000028.1"/>
</dbReference>
<dbReference type="GO" id="GO:0003735">
    <property type="term" value="F:structural constituent of ribosome"/>
    <property type="evidence" value="ECO:0007669"/>
    <property type="project" value="InterPro"/>
</dbReference>
<dbReference type="InterPro" id="IPR037121">
    <property type="entry name" value="Ribosomal_bL25_C"/>
</dbReference>
<evidence type="ECO:0000256" key="1">
    <source>
        <dbReference type="ARBA" id="ARBA00022730"/>
    </source>
</evidence>
<evidence type="ECO:0000259" key="6">
    <source>
        <dbReference type="Pfam" id="PF01386"/>
    </source>
</evidence>
<dbReference type="PANTHER" id="PTHR33284:SF1">
    <property type="entry name" value="RIBOSOMAL PROTEIN L25_GLN-TRNA SYNTHETASE, ANTI-CODON-BINDING DOMAIN-CONTAINING PROTEIN"/>
    <property type="match status" value="1"/>
</dbReference>
<dbReference type="Pfam" id="PF01386">
    <property type="entry name" value="Ribosomal_L25p"/>
    <property type="match status" value="1"/>
</dbReference>
<comment type="function">
    <text evidence="5">This is one of the proteins that binds to the 5S RNA in the ribosome where it forms part of the central protuberance.</text>
</comment>
<evidence type="ECO:0000313" key="9">
    <source>
        <dbReference type="Proteomes" id="UP000245489"/>
    </source>
</evidence>
<dbReference type="InterPro" id="IPR001021">
    <property type="entry name" value="Ribosomal_bL25_long"/>
</dbReference>
<evidence type="ECO:0000256" key="2">
    <source>
        <dbReference type="ARBA" id="ARBA00022884"/>
    </source>
</evidence>
<protein>
    <recommendedName>
        <fullName evidence="5">Large ribosomal subunit protein bL25</fullName>
    </recommendedName>
    <alternativeName>
        <fullName evidence="5">General stress protein CTC</fullName>
    </alternativeName>
</protein>
<sequence>MRKIEIVGYNRETLGTKSAKDLRNESLAPCVLYGGEKQIHFAVPMILFRELLYTPEVSEVILNIEGEIHHAIVQDSQYHPVSEMILHVDFLEIVAGKEIKIDVPVKVIGDAPGVRKGGKMVQKLRKVTLKGLADNIPDFVEADITGLDLGQTLKVAKLKAENVTILNNLTAPVATIDIPRALRGKINA</sequence>
<evidence type="ECO:0000256" key="3">
    <source>
        <dbReference type="ARBA" id="ARBA00022980"/>
    </source>
</evidence>
<accession>A0A316DMS8</accession>
<dbReference type="GO" id="GO:0008097">
    <property type="term" value="F:5S rRNA binding"/>
    <property type="evidence" value="ECO:0007669"/>
    <property type="project" value="InterPro"/>
</dbReference>
<dbReference type="AlphaFoldDB" id="A0A316DMS8"/>
<dbReference type="Gene3D" id="2.170.120.20">
    <property type="entry name" value="Ribosomal protein L25, beta domain"/>
    <property type="match status" value="1"/>
</dbReference>
<dbReference type="InterPro" id="IPR020057">
    <property type="entry name" value="Ribosomal_bL25_b-dom"/>
</dbReference>
<dbReference type="Gene3D" id="2.40.240.10">
    <property type="entry name" value="Ribosomal Protein L25, Chain P"/>
    <property type="match status" value="1"/>
</dbReference>
<evidence type="ECO:0000256" key="4">
    <source>
        <dbReference type="ARBA" id="ARBA00023274"/>
    </source>
</evidence>
<dbReference type="InterPro" id="IPR020056">
    <property type="entry name" value="Rbsml_bL25/Gln-tRNA_synth_N"/>
</dbReference>
<proteinExistence type="inferred from homology"/>
<gene>
    <name evidence="5" type="primary">rplY</name>
    <name evidence="5" type="synonym">ctc</name>
    <name evidence="8" type="ORF">LV89_04003</name>
</gene>
<dbReference type="InterPro" id="IPR029751">
    <property type="entry name" value="Ribosomal_L25_dom"/>
</dbReference>
<comment type="subunit">
    <text evidence="5">Part of the 50S ribosomal subunit; part of the 5S rRNA/L5/L18/L25 subcomplex. Contacts the 5S rRNA. Binds to the 5S rRNA independently of L5 and L18.</text>
</comment>
<evidence type="ECO:0000259" key="7">
    <source>
        <dbReference type="Pfam" id="PF14693"/>
    </source>
</evidence>
<dbReference type="InterPro" id="IPR020930">
    <property type="entry name" value="Ribosomal_uL5_bac-type"/>
</dbReference>
<dbReference type="EMBL" id="QGGO01000028">
    <property type="protein sequence ID" value="PWK18868.1"/>
    <property type="molecule type" value="Genomic_DNA"/>
</dbReference>
<dbReference type="InterPro" id="IPR011035">
    <property type="entry name" value="Ribosomal_bL25/Gln-tRNA_synth"/>
</dbReference>
<dbReference type="NCBIfam" id="NF004132">
    <property type="entry name" value="PRK05618.2-2"/>
    <property type="match status" value="1"/>
</dbReference>
<dbReference type="CDD" id="cd00495">
    <property type="entry name" value="Ribosomal_L25_TL5_CTC"/>
    <property type="match status" value="1"/>
</dbReference>
<evidence type="ECO:0000313" key="8">
    <source>
        <dbReference type="EMBL" id="PWK18868.1"/>
    </source>
</evidence>
<dbReference type="PANTHER" id="PTHR33284">
    <property type="entry name" value="RIBOSOMAL PROTEIN L25/GLN-TRNA SYNTHETASE, ANTI-CODON-BINDING DOMAIN-CONTAINING PROTEIN"/>
    <property type="match status" value="1"/>
</dbReference>
<dbReference type="Proteomes" id="UP000245489">
    <property type="component" value="Unassembled WGS sequence"/>
</dbReference>
<dbReference type="OrthoDB" id="9786489at2"/>
<keyword evidence="9" id="KW-1185">Reference proteome</keyword>
<keyword evidence="3 5" id="KW-0689">Ribosomal protein</keyword>
<keyword evidence="2 5" id="KW-0694">RNA-binding</keyword>
<dbReference type="NCBIfam" id="TIGR00731">
    <property type="entry name" value="bL25_bact_ctc"/>
    <property type="match status" value="1"/>
</dbReference>
<organism evidence="8 9">
    <name type="scientific">Arcicella aurantiaca</name>
    <dbReference type="NCBI Taxonomy" id="591202"/>
    <lineage>
        <taxon>Bacteria</taxon>
        <taxon>Pseudomonadati</taxon>
        <taxon>Bacteroidota</taxon>
        <taxon>Cytophagia</taxon>
        <taxon>Cytophagales</taxon>
        <taxon>Flectobacillaceae</taxon>
        <taxon>Arcicella</taxon>
    </lineage>
</organism>
<keyword evidence="1 5" id="KW-0699">rRNA-binding</keyword>
<dbReference type="GO" id="GO:0006412">
    <property type="term" value="P:translation"/>
    <property type="evidence" value="ECO:0007669"/>
    <property type="project" value="UniProtKB-UniRule"/>
</dbReference>
<dbReference type="GO" id="GO:0022625">
    <property type="term" value="C:cytosolic large ribosomal subunit"/>
    <property type="evidence" value="ECO:0007669"/>
    <property type="project" value="TreeGrafter"/>
</dbReference>
<evidence type="ECO:0000256" key="5">
    <source>
        <dbReference type="HAMAP-Rule" id="MF_01334"/>
    </source>
</evidence>
<feature type="domain" description="Large ribosomal subunit protein bL25 beta" evidence="7">
    <location>
        <begin position="98"/>
        <end position="180"/>
    </location>
</feature>
<name>A0A316DMS8_9BACT</name>
<comment type="similarity">
    <text evidence="5">Belongs to the bacterial ribosomal protein bL25 family. CTC subfamily.</text>
</comment>
<reference evidence="8 9" key="1">
    <citation type="submission" date="2018-05" db="EMBL/GenBank/DDBJ databases">
        <title>Genomic Encyclopedia of Archaeal and Bacterial Type Strains, Phase II (KMG-II): from individual species to whole genera.</title>
        <authorList>
            <person name="Goeker M."/>
        </authorList>
    </citation>
    <scope>NUCLEOTIDE SEQUENCE [LARGE SCALE GENOMIC DNA]</scope>
    <source>
        <strain evidence="8 9">DSM 22214</strain>
    </source>
</reference>
<dbReference type="HAMAP" id="MF_01334">
    <property type="entry name" value="Ribosomal_bL25_CTC"/>
    <property type="match status" value="1"/>
</dbReference>